<feature type="domain" description="Ysc84 actin-binding" evidence="1">
    <location>
        <begin position="105"/>
        <end position="227"/>
    </location>
</feature>
<dbReference type="PANTHER" id="PTHR15629:SF2">
    <property type="entry name" value="SH3 DOMAIN-CONTAINING YSC84-LIKE PROTEIN 1"/>
    <property type="match status" value="1"/>
</dbReference>
<sequence>MKFLRLAAILILTIAFLTSTNLYAADLAKLERRIQNCDEVINEVMQMPDKAIPTDLLSKCAAVAVFPYVLKGGFFVGARFGRGIIVAHNPSTGEWKPPAFFTIGGGSFGLQFGAQAIDLILVIMNKRGLEGLLKDKFTLGADAAVAAGPVGRSASADTDLLLKAGIFSYSRSKGLFAGVALKGAVIMPDKDANHSYYSGPVDVKEILFGDKIIPLASSEELLKTLKRFSK</sequence>
<dbReference type="AlphaFoldDB" id="X1M278"/>
<evidence type="ECO:0000259" key="1">
    <source>
        <dbReference type="Pfam" id="PF04366"/>
    </source>
</evidence>
<dbReference type="GO" id="GO:0035091">
    <property type="term" value="F:phosphatidylinositol binding"/>
    <property type="evidence" value="ECO:0007669"/>
    <property type="project" value="TreeGrafter"/>
</dbReference>
<organism evidence="2">
    <name type="scientific">marine sediment metagenome</name>
    <dbReference type="NCBI Taxonomy" id="412755"/>
    <lineage>
        <taxon>unclassified sequences</taxon>
        <taxon>metagenomes</taxon>
        <taxon>ecological metagenomes</taxon>
    </lineage>
</organism>
<comment type="caution">
    <text evidence="2">The sequence shown here is derived from an EMBL/GenBank/DDBJ whole genome shotgun (WGS) entry which is preliminary data.</text>
</comment>
<name>X1M278_9ZZZZ</name>
<dbReference type="PANTHER" id="PTHR15629">
    <property type="entry name" value="SH3YL1 PROTEIN"/>
    <property type="match status" value="1"/>
</dbReference>
<dbReference type="CDD" id="cd11524">
    <property type="entry name" value="SYLF"/>
    <property type="match status" value="1"/>
</dbReference>
<proteinExistence type="predicted"/>
<reference evidence="2" key="1">
    <citation type="journal article" date="2014" name="Front. Microbiol.">
        <title>High frequency of phylogenetically diverse reductive dehalogenase-homologous genes in deep subseafloor sedimentary metagenomes.</title>
        <authorList>
            <person name="Kawai M."/>
            <person name="Futagami T."/>
            <person name="Toyoda A."/>
            <person name="Takaki Y."/>
            <person name="Nishi S."/>
            <person name="Hori S."/>
            <person name="Arai W."/>
            <person name="Tsubouchi T."/>
            <person name="Morono Y."/>
            <person name="Uchiyama I."/>
            <person name="Ito T."/>
            <person name="Fujiyama A."/>
            <person name="Inagaki F."/>
            <person name="Takami H."/>
        </authorList>
    </citation>
    <scope>NUCLEOTIDE SEQUENCE</scope>
    <source>
        <strain evidence="2">Expedition CK06-06</strain>
    </source>
</reference>
<gene>
    <name evidence="2" type="ORF">S06H3_30023</name>
</gene>
<dbReference type="InterPro" id="IPR007461">
    <property type="entry name" value="Ysc84_actin-binding"/>
</dbReference>
<protein>
    <recommendedName>
        <fullName evidence="1">Ysc84 actin-binding domain-containing protein</fullName>
    </recommendedName>
</protein>
<accession>X1M278</accession>
<dbReference type="InterPro" id="IPR051702">
    <property type="entry name" value="SH3_domain_YSC84-like"/>
</dbReference>
<dbReference type="EMBL" id="BARV01017649">
    <property type="protein sequence ID" value="GAI25702.1"/>
    <property type="molecule type" value="Genomic_DNA"/>
</dbReference>
<evidence type="ECO:0000313" key="2">
    <source>
        <dbReference type="EMBL" id="GAI25702.1"/>
    </source>
</evidence>
<dbReference type="Pfam" id="PF04366">
    <property type="entry name" value="Ysc84"/>
    <property type="match status" value="1"/>
</dbReference>